<accession>A0A518CYI5</accession>
<reference evidence="2 3" key="1">
    <citation type="submission" date="2019-02" db="EMBL/GenBank/DDBJ databases">
        <title>Deep-cultivation of Planctomycetes and their phenomic and genomic characterization uncovers novel biology.</title>
        <authorList>
            <person name="Wiegand S."/>
            <person name="Jogler M."/>
            <person name="Boedeker C."/>
            <person name="Pinto D."/>
            <person name="Vollmers J."/>
            <person name="Rivas-Marin E."/>
            <person name="Kohn T."/>
            <person name="Peeters S.H."/>
            <person name="Heuer A."/>
            <person name="Rast P."/>
            <person name="Oberbeckmann S."/>
            <person name="Bunk B."/>
            <person name="Jeske O."/>
            <person name="Meyerdierks A."/>
            <person name="Storesund J.E."/>
            <person name="Kallscheuer N."/>
            <person name="Luecker S."/>
            <person name="Lage O.M."/>
            <person name="Pohl T."/>
            <person name="Merkel B.J."/>
            <person name="Hornburger P."/>
            <person name="Mueller R.-W."/>
            <person name="Bruemmer F."/>
            <person name="Labrenz M."/>
            <person name="Spormann A.M."/>
            <person name="Op den Camp H."/>
            <person name="Overmann J."/>
            <person name="Amann R."/>
            <person name="Jetten M.S.M."/>
            <person name="Mascher T."/>
            <person name="Medema M.H."/>
            <person name="Devos D.P."/>
            <person name="Kaster A.-K."/>
            <person name="Ovreas L."/>
            <person name="Rohde M."/>
            <person name="Galperin M.Y."/>
            <person name="Jogler C."/>
        </authorList>
    </citation>
    <scope>NUCLEOTIDE SEQUENCE [LARGE SCALE GENOMIC DNA]</scope>
    <source>
        <strain evidence="2 3">Pla163</strain>
    </source>
</reference>
<evidence type="ECO:0000256" key="1">
    <source>
        <dbReference type="SAM" id="SignalP"/>
    </source>
</evidence>
<organism evidence="2 3">
    <name type="scientific">Rohdeia mirabilis</name>
    <dbReference type="NCBI Taxonomy" id="2528008"/>
    <lineage>
        <taxon>Bacteria</taxon>
        <taxon>Pseudomonadati</taxon>
        <taxon>Planctomycetota</taxon>
        <taxon>Planctomycetia</taxon>
        <taxon>Planctomycetia incertae sedis</taxon>
        <taxon>Rohdeia</taxon>
    </lineage>
</organism>
<dbReference type="Proteomes" id="UP000319342">
    <property type="component" value="Chromosome"/>
</dbReference>
<dbReference type="RefSeq" id="WP_419186392.1">
    <property type="nucleotide sequence ID" value="NZ_CP036290.1"/>
</dbReference>
<evidence type="ECO:0000313" key="3">
    <source>
        <dbReference type="Proteomes" id="UP000319342"/>
    </source>
</evidence>
<dbReference type="EMBL" id="CP036290">
    <property type="protein sequence ID" value="QDU84257.1"/>
    <property type="molecule type" value="Genomic_DNA"/>
</dbReference>
<evidence type="ECO:0000313" key="2">
    <source>
        <dbReference type="EMBL" id="QDU84257.1"/>
    </source>
</evidence>
<feature type="chain" id="PRO_5022045660" evidence="1">
    <location>
        <begin position="35"/>
        <end position="560"/>
    </location>
</feature>
<keyword evidence="1" id="KW-0732">Signal</keyword>
<feature type="signal peptide" evidence="1">
    <location>
        <begin position="1"/>
        <end position="34"/>
    </location>
</feature>
<name>A0A518CYI5_9BACT</name>
<keyword evidence="3" id="KW-1185">Reference proteome</keyword>
<proteinExistence type="predicted"/>
<gene>
    <name evidence="2" type="ORF">Pla163_13640</name>
</gene>
<dbReference type="AlphaFoldDB" id="A0A518CYI5"/>
<protein>
    <submittedName>
        <fullName evidence="2">Uncharacterized protein</fullName>
    </submittedName>
</protein>
<sequence precursor="true">MIRTAVLKRRSLDALGAGTFGLAALLVLAPAATAQSNIIPGTDVSLGQLGDIDAVGREGTFPNGMNGAAMSTTSCNVGSVQVPWFSPMNEDHPFIAFIVTREDDSGRIYQISDRSYLKHGFFALASNECNLGCNPPSQFGDYLGVGCSDTYGISNNSDKFYLGPPEEVDPWLGEWDAFCSYFDLGLNPGSCNGLRSFSQSQAASLGPVGTRINVSDQDLIDSGTNAQFAYQAYYVIRGEQESNRGNNLGWRDMTANWNGTKWNLDGSGSLNEGSILDSWDGATVTSATNGLTDGRVYAGVVVTTTRDGEWHYEYALHNRDNSRGVSEFRVPFCSAAPPSNFGFRDVDDDAGNDWTATVVGNELVFSAPAGNALEWNTIFNVWFDCPAAPESGAAVLVQDQPGAGPGQFSILTTVPTLAVLNDLGPGCSLSGTPPRLTLAGNDQFPSLGNSGFKLAVRDQAAGSFGYLFYSGTTSVTPIPPSCTAYLGGTFGIDIFTLGTAVSNPSGNSVYSLPIPNNPAFEGAELTLQSVVVNLGGPFAGIADLSNGARLRVGNAISGCF</sequence>